<dbReference type="InterPro" id="IPR039261">
    <property type="entry name" value="FNR_nucleotide-bd"/>
</dbReference>
<dbReference type="InterPro" id="IPR017938">
    <property type="entry name" value="Riboflavin_synthase-like_b-brl"/>
</dbReference>
<dbReference type="InterPro" id="IPR007037">
    <property type="entry name" value="SIP_rossman_dom"/>
</dbReference>
<gene>
    <name evidence="3" type="ORF">GB927_001675</name>
</gene>
<name>A0ABT1R0N3_9HYPH</name>
<dbReference type="Gene3D" id="3.40.50.80">
    <property type="entry name" value="Nucleotide-binding domain of ferredoxin-NADP reductase (FNR) module"/>
    <property type="match status" value="1"/>
</dbReference>
<dbReference type="InterPro" id="IPR013113">
    <property type="entry name" value="SIP_FAD-bd"/>
</dbReference>
<dbReference type="SUPFAM" id="SSF63380">
    <property type="entry name" value="Riboflavin synthase domain-like"/>
    <property type="match status" value="1"/>
</dbReference>
<protein>
    <submittedName>
        <fullName evidence="3">Siderophore-interacting protein</fullName>
    </submittedName>
</protein>
<dbReference type="EMBL" id="WHSB02000001">
    <property type="protein sequence ID" value="MCQ4628724.1"/>
    <property type="molecule type" value="Genomic_DNA"/>
</dbReference>
<accession>A0ABT1R0N3</accession>
<evidence type="ECO:0000313" key="4">
    <source>
        <dbReference type="Proteomes" id="UP000996601"/>
    </source>
</evidence>
<comment type="similarity">
    <text evidence="1">Belongs to the SIP oxidoreductase family.</text>
</comment>
<keyword evidence="4" id="KW-1185">Reference proteome</keyword>
<dbReference type="InterPro" id="IPR017927">
    <property type="entry name" value="FAD-bd_FR_type"/>
</dbReference>
<dbReference type="CDD" id="cd06193">
    <property type="entry name" value="siderophore_interacting"/>
    <property type="match status" value="1"/>
</dbReference>
<dbReference type="PANTHER" id="PTHR30157">
    <property type="entry name" value="FERRIC REDUCTASE, NADPH-DEPENDENT"/>
    <property type="match status" value="1"/>
</dbReference>
<evidence type="ECO:0000256" key="1">
    <source>
        <dbReference type="ARBA" id="ARBA00035644"/>
    </source>
</evidence>
<dbReference type="Pfam" id="PF04954">
    <property type="entry name" value="SIP"/>
    <property type="match status" value="1"/>
</dbReference>
<dbReference type="PANTHER" id="PTHR30157:SF0">
    <property type="entry name" value="NADPH-DEPENDENT FERRIC-CHELATE REDUCTASE"/>
    <property type="match status" value="1"/>
</dbReference>
<dbReference type="Pfam" id="PF08021">
    <property type="entry name" value="FAD_binding_9"/>
    <property type="match status" value="1"/>
</dbReference>
<feature type="domain" description="FAD-binding FR-type" evidence="2">
    <location>
        <begin position="7"/>
        <end position="113"/>
    </location>
</feature>
<evidence type="ECO:0000259" key="2">
    <source>
        <dbReference type="PROSITE" id="PS51384"/>
    </source>
</evidence>
<dbReference type="RefSeq" id="WP_256114789.1">
    <property type="nucleotide sequence ID" value="NZ_WHSB02000001.1"/>
</dbReference>
<comment type="caution">
    <text evidence="3">The sequence shown here is derived from an EMBL/GenBank/DDBJ whole genome shotgun (WGS) entry which is preliminary data.</text>
</comment>
<dbReference type="InterPro" id="IPR039374">
    <property type="entry name" value="SIP_fam"/>
</dbReference>
<dbReference type="PROSITE" id="PS51384">
    <property type="entry name" value="FAD_FR"/>
    <property type="match status" value="1"/>
</dbReference>
<reference evidence="3" key="1">
    <citation type="submission" date="2021-07" db="EMBL/GenBank/DDBJ databases">
        <title>Shinella sp. nov., a novel member of the genus Shinella from water.</title>
        <authorList>
            <person name="Deng Y."/>
        </authorList>
    </citation>
    <scope>NUCLEOTIDE SEQUENCE</scope>
    <source>
        <strain evidence="3">CPCC 100929</strain>
    </source>
</reference>
<proteinExistence type="inferred from homology"/>
<evidence type="ECO:0000313" key="3">
    <source>
        <dbReference type="EMBL" id="MCQ4628724.1"/>
    </source>
</evidence>
<sequence length="230" mass="25956">MTERKPRGFRLVTVQASRRLTPSMQRLRFIGRDLHHFATNENLHVRLHLPVTTDPDPEIQTRYYTIRSIDADAGWLDIDFVFHDDGPGSNFARRAAPGTACGVSGPCGLGIKPACHYLLAGDETALPAIARIAEIMPRHARGRILLEIQTPEDRITLDTPQDVEVHWFYRHAAPQAADFLQKLSSEVAVFKTLPDRFIWIAGEHTAVMPFRPMLRGIPSLCVPYWRRGGD</sequence>
<dbReference type="Proteomes" id="UP000996601">
    <property type="component" value="Unassembled WGS sequence"/>
</dbReference>
<organism evidence="3 4">
    <name type="scientific">Shinella lacus</name>
    <dbReference type="NCBI Taxonomy" id="2654216"/>
    <lineage>
        <taxon>Bacteria</taxon>
        <taxon>Pseudomonadati</taxon>
        <taxon>Pseudomonadota</taxon>
        <taxon>Alphaproteobacteria</taxon>
        <taxon>Hyphomicrobiales</taxon>
        <taxon>Rhizobiaceae</taxon>
        <taxon>Shinella</taxon>
    </lineage>
</organism>
<dbReference type="Gene3D" id="2.40.30.10">
    <property type="entry name" value="Translation factors"/>
    <property type="match status" value="1"/>
</dbReference>